<organism evidence="1 2">
    <name type="scientific">Trifolium pratense</name>
    <name type="common">Red clover</name>
    <dbReference type="NCBI Taxonomy" id="57577"/>
    <lineage>
        <taxon>Eukaryota</taxon>
        <taxon>Viridiplantae</taxon>
        <taxon>Streptophyta</taxon>
        <taxon>Embryophyta</taxon>
        <taxon>Tracheophyta</taxon>
        <taxon>Spermatophyta</taxon>
        <taxon>Magnoliopsida</taxon>
        <taxon>eudicotyledons</taxon>
        <taxon>Gunneridae</taxon>
        <taxon>Pentapetalae</taxon>
        <taxon>rosids</taxon>
        <taxon>fabids</taxon>
        <taxon>Fabales</taxon>
        <taxon>Fabaceae</taxon>
        <taxon>Papilionoideae</taxon>
        <taxon>50 kb inversion clade</taxon>
        <taxon>NPAAA clade</taxon>
        <taxon>Hologalegina</taxon>
        <taxon>IRL clade</taxon>
        <taxon>Trifolieae</taxon>
        <taxon>Trifolium</taxon>
    </lineage>
</organism>
<gene>
    <name evidence="1" type="ORF">L195_g056184</name>
</gene>
<dbReference type="AlphaFoldDB" id="A0A2K3KQ97"/>
<reference evidence="1 2" key="2">
    <citation type="journal article" date="2017" name="Front. Plant Sci.">
        <title>Gene Classification and Mining of Molecular Markers Useful in Red Clover (Trifolium pratense) Breeding.</title>
        <authorList>
            <person name="Istvanek J."/>
            <person name="Dluhosova J."/>
            <person name="Dluhos P."/>
            <person name="Patkova L."/>
            <person name="Nedelnik J."/>
            <person name="Repkova J."/>
        </authorList>
    </citation>
    <scope>NUCLEOTIDE SEQUENCE [LARGE SCALE GENOMIC DNA]</scope>
    <source>
        <strain evidence="2">cv. Tatra</strain>
        <tissue evidence="1">Young leaves</tissue>
    </source>
</reference>
<sequence>PSTLTWSSMSISSGFVDAVNIERWRLTLEQDNALPTSFDLATIATALAADEVAVVE</sequence>
<evidence type="ECO:0000313" key="2">
    <source>
        <dbReference type="Proteomes" id="UP000236291"/>
    </source>
</evidence>
<feature type="non-terminal residue" evidence="1">
    <location>
        <position position="1"/>
    </location>
</feature>
<proteinExistence type="predicted"/>
<dbReference type="EMBL" id="ASHM01105342">
    <property type="protein sequence ID" value="PNX68468.1"/>
    <property type="molecule type" value="Genomic_DNA"/>
</dbReference>
<comment type="caution">
    <text evidence="1">The sequence shown here is derived from an EMBL/GenBank/DDBJ whole genome shotgun (WGS) entry which is preliminary data.</text>
</comment>
<reference evidence="1 2" key="1">
    <citation type="journal article" date="2014" name="Am. J. Bot.">
        <title>Genome assembly and annotation for red clover (Trifolium pratense; Fabaceae).</title>
        <authorList>
            <person name="Istvanek J."/>
            <person name="Jaros M."/>
            <person name="Krenek A."/>
            <person name="Repkova J."/>
        </authorList>
    </citation>
    <scope>NUCLEOTIDE SEQUENCE [LARGE SCALE GENOMIC DNA]</scope>
    <source>
        <strain evidence="2">cv. Tatra</strain>
        <tissue evidence="1">Young leaves</tissue>
    </source>
</reference>
<evidence type="ECO:0000313" key="1">
    <source>
        <dbReference type="EMBL" id="PNX68468.1"/>
    </source>
</evidence>
<dbReference type="Proteomes" id="UP000236291">
    <property type="component" value="Unassembled WGS sequence"/>
</dbReference>
<protein>
    <submittedName>
        <fullName evidence="1">Uncharacterized protein</fullName>
    </submittedName>
</protein>
<accession>A0A2K3KQ97</accession>
<name>A0A2K3KQ97_TRIPR</name>